<dbReference type="Proteomes" id="UP000554482">
    <property type="component" value="Unassembled WGS sequence"/>
</dbReference>
<evidence type="ECO:0000313" key="16">
    <source>
        <dbReference type="EMBL" id="KAF5201799.1"/>
    </source>
</evidence>
<dbReference type="SMART" id="SM00647">
    <property type="entry name" value="IBR"/>
    <property type="match status" value="1"/>
</dbReference>
<evidence type="ECO:0000259" key="14">
    <source>
        <dbReference type="PROSITE" id="PS50089"/>
    </source>
</evidence>
<keyword evidence="10" id="KW-0833">Ubl conjugation pathway</keyword>
<comment type="caution">
    <text evidence="16">The sequence shown here is derived from an EMBL/GenBank/DDBJ whole genome shotgun (WGS) entry which is preliminary data.</text>
</comment>
<dbReference type="PROSITE" id="PS50089">
    <property type="entry name" value="ZF_RING_2"/>
    <property type="match status" value="1"/>
</dbReference>
<evidence type="ECO:0000256" key="9">
    <source>
        <dbReference type="ARBA" id="ARBA00022771"/>
    </source>
</evidence>
<keyword evidence="6" id="KW-0808">Transferase</keyword>
<dbReference type="CDD" id="cd22584">
    <property type="entry name" value="Rcat_RBR_unk"/>
    <property type="match status" value="1"/>
</dbReference>
<dbReference type="PROSITE" id="PS51873">
    <property type="entry name" value="TRIAD"/>
    <property type="match status" value="1"/>
</dbReference>
<comment type="cofactor">
    <cofactor evidence="2">
        <name>Zn(2+)</name>
        <dbReference type="ChEBI" id="CHEBI:29105"/>
    </cofactor>
</comment>
<evidence type="ECO:0000256" key="12">
    <source>
        <dbReference type="PROSITE-ProRule" id="PRU00175"/>
    </source>
</evidence>
<proteinExistence type="inferred from homology"/>
<evidence type="ECO:0000256" key="10">
    <source>
        <dbReference type="ARBA" id="ARBA00022786"/>
    </source>
</evidence>
<dbReference type="InterPro" id="IPR044066">
    <property type="entry name" value="TRIAD_supradom"/>
</dbReference>
<evidence type="ECO:0000256" key="3">
    <source>
        <dbReference type="ARBA" id="ARBA00003976"/>
    </source>
</evidence>
<dbReference type="InterPro" id="IPR001841">
    <property type="entry name" value="Znf_RING"/>
</dbReference>
<evidence type="ECO:0000313" key="17">
    <source>
        <dbReference type="Proteomes" id="UP000554482"/>
    </source>
</evidence>
<feature type="domain" description="RING-type" evidence="15">
    <location>
        <begin position="33"/>
        <end position="169"/>
    </location>
</feature>
<dbReference type="InterPro" id="IPR013083">
    <property type="entry name" value="Znf_RING/FYVE/PHD"/>
</dbReference>
<evidence type="ECO:0000256" key="4">
    <source>
        <dbReference type="ARBA" id="ARBA00005884"/>
    </source>
</evidence>
<dbReference type="InterPro" id="IPR002867">
    <property type="entry name" value="IBR_dom"/>
</dbReference>
<dbReference type="GO" id="GO:0016567">
    <property type="term" value="P:protein ubiquitination"/>
    <property type="evidence" value="ECO:0007669"/>
    <property type="project" value="InterPro"/>
</dbReference>
<evidence type="ECO:0000256" key="13">
    <source>
        <dbReference type="SAM" id="MobiDB-lite"/>
    </source>
</evidence>
<protein>
    <recommendedName>
        <fullName evidence="5">RBR-type E3 ubiquitin transferase</fullName>
        <ecNumber evidence="5">2.3.2.31</ecNumber>
    </recommendedName>
</protein>
<dbReference type="OrthoDB" id="10009520at2759"/>
<organism evidence="16 17">
    <name type="scientific">Thalictrum thalictroides</name>
    <name type="common">Rue-anemone</name>
    <name type="synonym">Anemone thalictroides</name>
    <dbReference type="NCBI Taxonomy" id="46969"/>
    <lineage>
        <taxon>Eukaryota</taxon>
        <taxon>Viridiplantae</taxon>
        <taxon>Streptophyta</taxon>
        <taxon>Embryophyta</taxon>
        <taxon>Tracheophyta</taxon>
        <taxon>Spermatophyta</taxon>
        <taxon>Magnoliopsida</taxon>
        <taxon>Ranunculales</taxon>
        <taxon>Ranunculaceae</taxon>
        <taxon>Thalictroideae</taxon>
        <taxon>Thalictrum</taxon>
    </lineage>
</organism>
<dbReference type="Gene3D" id="3.30.40.10">
    <property type="entry name" value="Zinc/RING finger domain, C3HC4 (zinc finger)"/>
    <property type="match status" value="1"/>
</dbReference>
<dbReference type="InterPro" id="IPR031127">
    <property type="entry name" value="E3_UB_ligase_RBR"/>
</dbReference>
<evidence type="ECO:0000256" key="5">
    <source>
        <dbReference type="ARBA" id="ARBA00012251"/>
    </source>
</evidence>
<evidence type="ECO:0000256" key="7">
    <source>
        <dbReference type="ARBA" id="ARBA00022723"/>
    </source>
</evidence>
<evidence type="ECO:0000256" key="11">
    <source>
        <dbReference type="ARBA" id="ARBA00022833"/>
    </source>
</evidence>
<dbReference type="GO" id="GO:0061630">
    <property type="term" value="F:ubiquitin protein ligase activity"/>
    <property type="evidence" value="ECO:0007669"/>
    <property type="project" value="UniProtKB-EC"/>
</dbReference>
<keyword evidence="8" id="KW-0677">Repeat</keyword>
<evidence type="ECO:0000256" key="2">
    <source>
        <dbReference type="ARBA" id="ARBA00001947"/>
    </source>
</evidence>
<evidence type="ECO:0000259" key="15">
    <source>
        <dbReference type="PROSITE" id="PS51873"/>
    </source>
</evidence>
<dbReference type="PROSITE" id="PS00518">
    <property type="entry name" value="ZF_RING_1"/>
    <property type="match status" value="1"/>
</dbReference>
<dbReference type="SUPFAM" id="SSF57850">
    <property type="entry name" value="RING/U-box"/>
    <property type="match status" value="2"/>
</dbReference>
<comment type="catalytic activity">
    <reaction evidence="1">
        <text>[E2 ubiquitin-conjugating enzyme]-S-ubiquitinyl-L-cysteine + [acceptor protein]-L-lysine = [E2 ubiquitin-conjugating enzyme]-L-cysteine + [acceptor protein]-N(6)-ubiquitinyl-L-lysine.</text>
        <dbReference type="EC" id="2.3.2.31"/>
    </reaction>
</comment>
<keyword evidence="11" id="KW-0862">Zinc</keyword>
<keyword evidence="9 12" id="KW-0863">Zinc-finger</keyword>
<gene>
    <name evidence="16" type="ORF">FRX31_008614</name>
</gene>
<dbReference type="InterPro" id="IPR017907">
    <property type="entry name" value="Znf_RING_CS"/>
</dbReference>
<evidence type="ECO:0000256" key="1">
    <source>
        <dbReference type="ARBA" id="ARBA00001798"/>
    </source>
</evidence>
<feature type="domain" description="RING-type" evidence="14">
    <location>
        <begin position="37"/>
        <end position="82"/>
    </location>
</feature>
<dbReference type="EMBL" id="JABWDY010008954">
    <property type="protein sequence ID" value="KAF5201799.1"/>
    <property type="molecule type" value="Genomic_DNA"/>
</dbReference>
<dbReference type="PANTHER" id="PTHR11685">
    <property type="entry name" value="RBR FAMILY RING FINGER AND IBR DOMAIN-CONTAINING"/>
    <property type="match status" value="1"/>
</dbReference>
<keyword evidence="17" id="KW-1185">Reference proteome</keyword>
<keyword evidence="7" id="KW-0479">Metal-binding</keyword>
<evidence type="ECO:0000256" key="6">
    <source>
        <dbReference type="ARBA" id="ARBA00022679"/>
    </source>
</evidence>
<feature type="region of interest" description="Disordered" evidence="13">
    <location>
        <begin position="1"/>
        <end position="27"/>
    </location>
</feature>
<dbReference type="GO" id="GO:0008270">
    <property type="term" value="F:zinc ion binding"/>
    <property type="evidence" value="ECO:0007669"/>
    <property type="project" value="UniProtKB-KW"/>
</dbReference>
<comment type="function">
    <text evidence="3">Might act as an E3 ubiquitin-protein ligase, or as part of E3 complex, which accepts ubiquitin from specific E2 ubiquitin-conjugating enzymes and then transfers it to substrates.</text>
</comment>
<evidence type="ECO:0000256" key="8">
    <source>
        <dbReference type="ARBA" id="ARBA00022737"/>
    </source>
</evidence>
<sequence>MKRNRADGDDDELPQQDDQSNVSDEKSCPLKTDELVCEICMVKGKAREDMYEKNKCSHTYCLTCIGKHIEVKIQENKTCISCPNLKCKSALEPEFCQSLVSKELFDIWMDALVMELAKEENWRSCPSCMTLVDKTDGCLRITCSCGFKFCYACEASWTDAHRDCEGDSP</sequence>
<comment type="similarity">
    <text evidence="4">Belongs to the RBR family. Ariadne subfamily.</text>
</comment>
<reference evidence="16 17" key="1">
    <citation type="submission" date="2020-06" db="EMBL/GenBank/DDBJ databases">
        <title>Transcriptomic and genomic resources for Thalictrum thalictroides and T. hernandezii: Facilitating candidate gene discovery in an emerging model plant lineage.</title>
        <authorList>
            <person name="Arias T."/>
            <person name="Riano-Pachon D.M."/>
            <person name="Di Stilio V.S."/>
        </authorList>
    </citation>
    <scope>NUCLEOTIDE SEQUENCE [LARGE SCALE GENOMIC DNA]</scope>
    <source>
        <strain evidence="17">cv. WT478/WT964</strain>
        <tissue evidence="16">Leaves</tissue>
    </source>
</reference>
<name>A0A7J6WWJ8_THATH</name>
<dbReference type="EC" id="2.3.2.31" evidence="5"/>
<dbReference type="Pfam" id="PF01485">
    <property type="entry name" value="IBR"/>
    <property type="match status" value="1"/>
</dbReference>
<accession>A0A7J6WWJ8</accession>
<dbReference type="AlphaFoldDB" id="A0A7J6WWJ8"/>
<dbReference type="FunFam" id="3.30.40.10:FF:000230">
    <property type="entry name" value="RBR-type E3 ubiquitin transferase"/>
    <property type="match status" value="1"/>
</dbReference>